<dbReference type="GO" id="GO:0005743">
    <property type="term" value="C:mitochondrial inner membrane"/>
    <property type="evidence" value="ECO:0007669"/>
    <property type="project" value="TreeGrafter"/>
</dbReference>
<evidence type="ECO:0000313" key="2">
    <source>
        <dbReference type="Proteomes" id="UP001307849"/>
    </source>
</evidence>
<dbReference type="GO" id="GO:0033617">
    <property type="term" value="P:mitochondrial respiratory chain complex IV assembly"/>
    <property type="evidence" value="ECO:0007669"/>
    <property type="project" value="InterPro"/>
</dbReference>
<gene>
    <name evidence="1" type="ORF">TWF506_003856</name>
</gene>
<evidence type="ECO:0000313" key="1">
    <source>
        <dbReference type="EMBL" id="KAK6499228.1"/>
    </source>
</evidence>
<organism evidence="1 2">
    <name type="scientific">Arthrobotrys conoides</name>
    <dbReference type="NCBI Taxonomy" id="74498"/>
    <lineage>
        <taxon>Eukaryota</taxon>
        <taxon>Fungi</taxon>
        <taxon>Dikarya</taxon>
        <taxon>Ascomycota</taxon>
        <taxon>Pezizomycotina</taxon>
        <taxon>Orbiliomycetes</taxon>
        <taxon>Orbiliales</taxon>
        <taxon>Orbiliaceae</taxon>
        <taxon>Arthrobotrys</taxon>
    </lineage>
</organism>
<name>A0AAN8NKC5_9PEZI</name>
<dbReference type="Proteomes" id="UP001307849">
    <property type="component" value="Unassembled WGS sequence"/>
</dbReference>
<accession>A0AAN8NKC5</accession>
<protein>
    <submittedName>
        <fullName evidence="1">Uncharacterized protein</fullName>
    </submittedName>
</protein>
<dbReference type="InterPro" id="IPR042432">
    <property type="entry name" value="Coa1_fungi"/>
</dbReference>
<dbReference type="EMBL" id="JAVHJM010000013">
    <property type="protein sequence ID" value="KAK6499228.1"/>
    <property type="molecule type" value="Genomic_DNA"/>
</dbReference>
<keyword evidence="2" id="KW-1185">Reference proteome</keyword>
<sequence>MAFFCCSYFLFPSARHRTSSPTQKFRNGTRYYIATSHRPQNMSPRPILSRLAMAANRAQFSRICGLSPYRTPSLVTRSRAPTTIFRRSLIAAPKEGGPPLLQRSANRELPDVTPKRRYLIHVPIFLVSMYIAANLLFNYQRSSSSVVSSTLYALRVNPEAREILGDEISFKAKTIPWIHGTMDQLHGKIDISYKVRGSKGEGTVHFFSLREGGRAGKFKTKKWALELPDGGVLNLLVDDTVLENEP</sequence>
<dbReference type="Pfam" id="PF08695">
    <property type="entry name" value="Coa1"/>
    <property type="match status" value="1"/>
</dbReference>
<reference evidence="1 2" key="1">
    <citation type="submission" date="2019-10" db="EMBL/GenBank/DDBJ databases">
        <authorList>
            <person name="Palmer J.M."/>
        </authorList>
    </citation>
    <scope>NUCLEOTIDE SEQUENCE [LARGE SCALE GENOMIC DNA]</scope>
    <source>
        <strain evidence="1 2">TWF506</strain>
    </source>
</reference>
<dbReference type="PANTHER" id="PTHR28523:SF1">
    <property type="entry name" value="CYTOCHROME C OXIDASE ASSEMBLY FACTOR 1"/>
    <property type="match status" value="1"/>
</dbReference>
<proteinExistence type="predicted"/>
<dbReference type="AlphaFoldDB" id="A0AAN8NKC5"/>
<dbReference type="InterPro" id="IPR014807">
    <property type="entry name" value="Coa1"/>
</dbReference>
<comment type="caution">
    <text evidence="1">The sequence shown here is derived from an EMBL/GenBank/DDBJ whole genome shotgun (WGS) entry which is preliminary data.</text>
</comment>
<dbReference type="PANTHER" id="PTHR28523">
    <property type="entry name" value="CYTOCHROME C OXIDASE ASSEMBLY FACTOR 1"/>
    <property type="match status" value="1"/>
</dbReference>